<dbReference type="Proteomes" id="UP001501321">
    <property type="component" value="Unassembled WGS sequence"/>
</dbReference>
<dbReference type="EMBL" id="BAABFC010000012">
    <property type="protein sequence ID" value="GAA4499011.1"/>
    <property type="molecule type" value="Genomic_DNA"/>
</dbReference>
<evidence type="ECO:0000259" key="11">
    <source>
        <dbReference type="PROSITE" id="PS51105"/>
    </source>
</evidence>
<evidence type="ECO:0000256" key="6">
    <source>
        <dbReference type="ARBA" id="ARBA00022989"/>
    </source>
</evidence>
<dbReference type="NCBIfam" id="TIGR00410">
    <property type="entry name" value="lacE"/>
    <property type="match status" value="1"/>
</dbReference>
<evidence type="ECO:0000256" key="10">
    <source>
        <dbReference type="SAM" id="Phobius"/>
    </source>
</evidence>
<feature type="transmembrane region" description="Helical" evidence="10">
    <location>
        <begin position="36"/>
        <end position="57"/>
    </location>
</feature>
<comment type="function">
    <text evidence="8">The phosphoenolpyruvate-dependent sugar phosphotransferase system (PTS), a major carbohydrate active -transport system, catalyzes the phosphorylation of incoming sugar substrates concomitant with their translocation across the cell membrane.</text>
</comment>
<proteinExistence type="predicted"/>
<feature type="transmembrane region" description="Helical" evidence="10">
    <location>
        <begin position="182"/>
        <end position="202"/>
    </location>
</feature>
<keyword evidence="3 8" id="KW-1003">Cell membrane</keyword>
<organism evidence="12 13">
    <name type="scientific">Pseudaeromonas paramecii</name>
    <dbReference type="NCBI Taxonomy" id="2138166"/>
    <lineage>
        <taxon>Bacteria</taxon>
        <taxon>Pseudomonadati</taxon>
        <taxon>Pseudomonadota</taxon>
        <taxon>Gammaproteobacteria</taxon>
        <taxon>Aeromonadales</taxon>
        <taxon>Aeromonadaceae</taxon>
        <taxon>Pseudaeromonas</taxon>
    </lineage>
</organism>
<dbReference type="PANTHER" id="PTHR33989">
    <property type="match status" value="1"/>
</dbReference>
<evidence type="ECO:0000256" key="5">
    <source>
        <dbReference type="ARBA" id="ARBA00022692"/>
    </source>
</evidence>
<feature type="transmembrane region" description="Helical" evidence="10">
    <location>
        <begin position="222"/>
        <end position="246"/>
    </location>
</feature>
<feature type="transmembrane region" description="Helical" evidence="10">
    <location>
        <begin position="289"/>
        <end position="306"/>
    </location>
</feature>
<keyword evidence="13" id="KW-1185">Reference proteome</keyword>
<reference evidence="13" key="1">
    <citation type="journal article" date="2019" name="Int. J. Syst. Evol. Microbiol.">
        <title>The Global Catalogue of Microorganisms (GCM) 10K type strain sequencing project: providing services to taxonomists for standard genome sequencing and annotation.</title>
        <authorList>
            <consortium name="The Broad Institute Genomics Platform"/>
            <consortium name="The Broad Institute Genome Sequencing Center for Infectious Disease"/>
            <person name="Wu L."/>
            <person name="Ma J."/>
        </authorList>
    </citation>
    <scope>NUCLEOTIDE SEQUENCE [LARGE SCALE GENOMIC DNA]</scope>
    <source>
        <strain evidence="13">JCM 32226</strain>
    </source>
</reference>
<evidence type="ECO:0000256" key="9">
    <source>
        <dbReference type="SAM" id="MobiDB-lite"/>
    </source>
</evidence>
<dbReference type="Pfam" id="PF02378">
    <property type="entry name" value="PTS_EIIC"/>
    <property type="match status" value="1"/>
</dbReference>
<evidence type="ECO:0000256" key="2">
    <source>
        <dbReference type="ARBA" id="ARBA00022448"/>
    </source>
</evidence>
<sequence>MSSLYNALVKVIEQRLAPMAGVIAQQRYVLAIRDGFIAALPFMIVGSFMLVFIFPPISADTTWGFARAWLDFSSEYRDELMLPFNMSMGLMTLFIAMGVGASLGKHYSLDPITTGLLSLMSFMLVAADLKNGAISTQYLSGQGIFTALLCSIYATEVYRWLKKNNVTIKLPEQVPSGVARSFEVLIPVIAIMATLHPLNLLIQSATGMIMPEAIMAMLKPLVAASDSLAAVILAVLLCQILWFAGIHGTMIVTGIMNPFWMANLAANQAALAAGQPIPHTFVQGFWDHFLFIGGVGSTLPLAMLLIRSKAAHLRTIGRMGIVPGMFNINEPILFGAPIIMNPIFFLPFIFIPVINAVLAWFVVDFGLVEKVVMLTAWTTPAPIGASWATNWAIAPVIMCFICMAMAALMYYPFVKAYERTLVQQDAQDEETRKEKEQADLDPVATQA</sequence>
<dbReference type="PROSITE" id="PS51105">
    <property type="entry name" value="PTS_EIIC_TYPE_3"/>
    <property type="match status" value="1"/>
</dbReference>
<feature type="transmembrane region" description="Helical" evidence="10">
    <location>
        <begin position="343"/>
        <end position="363"/>
    </location>
</feature>
<protein>
    <recommendedName>
        <fullName evidence="8">Permease IIC component</fullName>
    </recommendedName>
</protein>
<evidence type="ECO:0000256" key="3">
    <source>
        <dbReference type="ARBA" id="ARBA00022475"/>
    </source>
</evidence>
<keyword evidence="7 8" id="KW-0472">Membrane</keyword>
<evidence type="ECO:0000256" key="7">
    <source>
        <dbReference type="ARBA" id="ARBA00023136"/>
    </source>
</evidence>
<keyword evidence="4 8" id="KW-0762">Sugar transport</keyword>
<feature type="transmembrane region" description="Helical" evidence="10">
    <location>
        <begin position="80"/>
        <end position="100"/>
    </location>
</feature>
<evidence type="ECO:0000313" key="13">
    <source>
        <dbReference type="Proteomes" id="UP001501321"/>
    </source>
</evidence>
<evidence type="ECO:0000256" key="4">
    <source>
        <dbReference type="ARBA" id="ARBA00022597"/>
    </source>
</evidence>
<dbReference type="InterPro" id="IPR004796">
    <property type="entry name" value="PTS_IIC_cello"/>
</dbReference>
<comment type="caution">
    <text evidence="12">The sequence shown here is derived from an EMBL/GenBank/DDBJ whole genome shotgun (WGS) entry which is preliminary data.</text>
</comment>
<feature type="transmembrane region" description="Helical" evidence="10">
    <location>
        <begin position="107"/>
        <end position="127"/>
    </location>
</feature>
<comment type="subcellular location">
    <subcellularLocation>
        <location evidence="1">Cell membrane</location>
        <topology evidence="1">Multi-pass membrane protein</topology>
    </subcellularLocation>
</comment>
<keyword evidence="6 10" id="KW-1133">Transmembrane helix</keyword>
<feature type="compositionally biased region" description="Basic and acidic residues" evidence="9">
    <location>
        <begin position="429"/>
        <end position="438"/>
    </location>
</feature>
<dbReference type="PANTHER" id="PTHR33989:SF4">
    <property type="entry name" value="PTS SYSTEM N,N'-DIACETYLCHITOBIOSE-SPECIFIC EIIC COMPONENT"/>
    <property type="match status" value="1"/>
</dbReference>
<dbReference type="InterPro" id="IPR004501">
    <property type="entry name" value="PTS_EIIC_3"/>
</dbReference>
<feature type="transmembrane region" description="Helical" evidence="10">
    <location>
        <begin position="139"/>
        <end position="161"/>
    </location>
</feature>
<name>A0ABP8Q811_9GAMM</name>
<feature type="domain" description="PTS EIIC type-3" evidence="11">
    <location>
        <begin position="12"/>
        <end position="413"/>
    </location>
</feature>
<gene>
    <name evidence="12" type="ORF">GCM10023095_18410</name>
</gene>
<dbReference type="PIRSF" id="PIRSF006351">
    <property type="entry name" value="PTS_EIIC-Cellobiose"/>
    <property type="match status" value="1"/>
</dbReference>
<keyword evidence="2 8" id="KW-0813">Transport</keyword>
<evidence type="ECO:0000313" key="12">
    <source>
        <dbReference type="EMBL" id="GAA4499011.1"/>
    </source>
</evidence>
<dbReference type="InterPro" id="IPR051088">
    <property type="entry name" value="PTS_Sugar-EIIC/EIIB"/>
</dbReference>
<evidence type="ECO:0000256" key="8">
    <source>
        <dbReference type="PIRNR" id="PIRNR006351"/>
    </source>
</evidence>
<dbReference type="RefSeq" id="WP_345012288.1">
    <property type="nucleotide sequence ID" value="NZ_BAABFC010000012.1"/>
</dbReference>
<accession>A0ABP8Q811</accession>
<keyword evidence="5 10" id="KW-0812">Transmembrane</keyword>
<feature type="transmembrane region" description="Helical" evidence="10">
    <location>
        <begin position="391"/>
        <end position="411"/>
    </location>
</feature>
<evidence type="ECO:0000256" key="1">
    <source>
        <dbReference type="ARBA" id="ARBA00004651"/>
    </source>
</evidence>
<dbReference type="InterPro" id="IPR003352">
    <property type="entry name" value="PTS_EIIC"/>
</dbReference>
<feature type="region of interest" description="Disordered" evidence="9">
    <location>
        <begin position="425"/>
        <end position="447"/>
    </location>
</feature>